<evidence type="ECO:0000256" key="3">
    <source>
        <dbReference type="ARBA" id="ARBA00022490"/>
    </source>
</evidence>
<comment type="subcellular location">
    <subcellularLocation>
        <location evidence="1">Cytoplasm</location>
    </subcellularLocation>
</comment>
<dbReference type="RefSeq" id="XP_065659697.1">
    <property type="nucleotide sequence ID" value="XM_065803625.1"/>
</dbReference>
<evidence type="ECO:0000256" key="4">
    <source>
        <dbReference type="SAM" id="MobiDB-lite"/>
    </source>
</evidence>
<organism evidence="5 6">
    <name type="scientific">Hydra vulgaris</name>
    <name type="common">Hydra</name>
    <name type="synonym">Hydra attenuata</name>
    <dbReference type="NCBI Taxonomy" id="6087"/>
    <lineage>
        <taxon>Eukaryota</taxon>
        <taxon>Metazoa</taxon>
        <taxon>Cnidaria</taxon>
        <taxon>Hydrozoa</taxon>
        <taxon>Hydroidolina</taxon>
        <taxon>Anthoathecata</taxon>
        <taxon>Aplanulata</taxon>
        <taxon>Hydridae</taxon>
        <taxon>Hydra</taxon>
    </lineage>
</organism>
<dbReference type="Gene3D" id="2.70.50.30">
    <property type="entry name" value="Coagulation Factor XIII, subunit A, domain 1"/>
    <property type="match status" value="1"/>
</dbReference>
<dbReference type="GeneID" id="100215398"/>
<keyword evidence="3" id="KW-0963">Cytoplasm</keyword>
<protein>
    <submittedName>
        <fullName evidence="6 7">Rho GDP-dissociation inhibitor 1 isoform X2</fullName>
    </submittedName>
</protein>
<dbReference type="PRINTS" id="PR00492">
    <property type="entry name" value="RHOGDI"/>
</dbReference>
<keyword evidence="5" id="KW-1185">Reference proteome</keyword>
<evidence type="ECO:0000313" key="5">
    <source>
        <dbReference type="Proteomes" id="UP001652625"/>
    </source>
</evidence>
<sequence length="198" mass="22627">MAEEPELKPLENEDPEDTPGYKPPAKKSLDELKSLDQDDESLVKYKETLLKGIDPSAAPKDDPRHVVVQKMTFLCEGRPNFEFDLTGDISKLKDVVLVVKEGVEFKIKIEFKVQHDIVSGLRYHHTVSRKSIAVDKQSYMVGSYGPRADTYEFTCPVDEAPKGMLARGHYNIKSKFIDDDKNVHLAWEWSMDIKKDWA</sequence>
<gene>
    <name evidence="6 7" type="primary">LOC100215398</name>
</gene>
<evidence type="ECO:0000313" key="7">
    <source>
        <dbReference type="RefSeq" id="XP_065659697.1"/>
    </source>
</evidence>
<reference evidence="6 7" key="1">
    <citation type="submission" date="2025-05" db="UniProtKB">
        <authorList>
            <consortium name="RefSeq"/>
        </authorList>
    </citation>
    <scope>IDENTIFICATION</scope>
</reference>
<feature type="compositionally biased region" description="Basic and acidic residues" evidence="4">
    <location>
        <begin position="1"/>
        <end position="11"/>
    </location>
</feature>
<evidence type="ECO:0000313" key="6">
    <source>
        <dbReference type="RefSeq" id="XP_065659696.1"/>
    </source>
</evidence>
<evidence type="ECO:0000256" key="2">
    <source>
        <dbReference type="ARBA" id="ARBA00009758"/>
    </source>
</evidence>
<name>A0ABM4CDD6_HYDVU</name>
<dbReference type="RefSeq" id="XP_065659696.1">
    <property type="nucleotide sequence ID" value="XM_065803624.1"/>
</dbReference>
<dbReference type="PANTHER" id="PTHR10980:SF3">
    <property type="entry name" value="LD16419P"/>
    <property type="match status" value="1"/>
</dbReference>
<dbReference type="Proteomes" id="UP001652625">
    <property type="component" value="Chromosome 08"/>
</dbReference>
<dbReference type="SUPFAM" id="SSF81296">
    <property type="entry name" value="E set domains"/>
    <property type="match status" value="1"/>
</dbReference>
<evidence type="ECO:0000256" key="1">
    <source>
        <dbReference type="ARBA" id="ARBA00004496"/>
    </source>
</evidence>
<dbReference type="InterPro" id="IPR000406">
    <property type="entry name" value="Rho_GDI"/>
</dbReference>
<dbReference type="PANTHER" id="PTHR10980">
    <property type="entry name" value="RHO GDP-DISSOCIATION INHIBITOR"/>
    <property type="match status" value="1"/>
</dbReference>
<dbReference type="InterPro" id="IPR024792">
    <property type="entry name" value="RhoGDI_dom_sf"/>
</dbReference>
<dbReference type="InterPro" id="IPR014756">
    <property type="entry name" value="Ig_E-set"/>
</dbReference>
<comment type="similarity">
    <text evidence="2">Belongs to the Rho GDI family.</text>
</comment>
<accession>A0ABM4CDD6</accession>
<dbReference type="Pfam" id="PF02115">
    <property type="entry name" value="Rho_GDI"/>
    <property type="match status" value="1"/>
</dbReference>
<proteinExistence type="inferred from homology"/>
<feature type="region of interest" description="Disordered" evidence="4">
    <location>
        <begin position="1"/>
        <end position="33"/>
    </location>
</feature>